<protein>
    <submittedName>
        <fullName evidence="1">PF08747 domain protein</fullName>
    </submittedName>
</protein>
<evidence type="ECO:0000313" key="2">
    <source>
        <dbReference type="Proteomes" id="UP000017052"/>
    </source>
</evidence>
<organism evidence="1 2">
    <name type="scientific">Propionibacterium acidifaciens F0233</name>
    <dbReference type="NCBI Taxonomy" id="553198"/>
    <lineage>
        <taxon>Bacteria</taxon>
        <taxon>Bacillati</taxon>
        <taxon>Actinomycetota</taxon>
        <taxon>Actinomycetes</taxon>
        <taxon>Propionibacteriales</taxon>
        <taxon>Propionibacteriaceae</taxon>
        <taxon>Propionibacterium</taxon>
    </lineage>
</organism>
<comment type="caution">
    <text evidence="1">The sequence shown here is derived from an EMBL/GenBank/DDBJ whole genome shotgun (WGS) entry which is preliminary data.</text>
</comment>
<dbReference type="AlphaFoldDB" id="U2QWA5"/>
<dbReference type="RefSeq" id="WP_021796722.1">
    <property type="nucleotide sequence ID" value="NZ_ACVN02000072.1"/>
</dbReference>
<evidence type="ECO:0000313" key="1">
    <source>
        <dbReference type="EMBL" id="ERK60836.1"/>
    </source>
</evidence>
<gene>
    <name evidence="1" type="ORF">HMPREF0682_2388</name>
</gene>
<keyword evidence="2" id="KW-1185">Reference proteome</keyword>
<name>U2QWA5_9ACTN</name>
<accession>U2QWA5</accession>
<sequence>MSERNLAEEEQRVLAVLSSRRFQRMKGLGHEVPFFIWAYPPEWELEVAAAAGRIRTALQTEQGLTVITIDLFELAIGMLGERGVLDRLDELESRRCKSDFQHDLQRMLDPEKHIAPAIRKRLDAQPDYDILFLTGIGKVFPVIRTHTVLNNLQTVASSRPMLVLFPGEYRQSATLGSALVLFGRLSDDQYYRAKNILEQEPA</sequence>
<dbReference type="InterPro" id="IPR014858">
    <property type="entry name" value="BrxB"/>
</dbReference>
<dbReference type="GeneID" id="95359208"/>
<reference evidence="1" key="1">
    <citation type="submission" date="2013-08" db="EMBL/GenBank/DDBJ databases">
        <authorList>
            <person name="Durkin A.S."/>
            <person name="Haft D.R."/>
            <person name="McCorrison J."/>
            <person name="Torralba M."/>
            <person name="Gillis M."/>
            <person name="Haft D.H."/>
            <person name="Methe B."/>
            <person name="Sutton G."/>
            <person name="Nelson K.E."/>
        </authorList>
    </citation>
    <scope>NUCLEOTIDE SEQUENCE [LARGE SCALE GENOMIC DNA]</scope>
    <source>
        <strain evidence="1">F0233</strain>
    </source>
</reference>
<dbReference type="EMBL" id="ACVN02000072">
    <property type="protein sequence ID" value="ERK60836.1"/>
    <property type="molecule type" value="Genomic_DNA"/>
</dbReference>
<dbReference type="Proteomes" id="UP000017052">
    <property type="component" value="Unassembled WGS sequence"/>
</dbReference>
<proteinExistence type="predicted"/>
<dbReference type="Pfam" id="PF08747">
    <property type="entry name" value="BrxB"/>
    <property type="match status" value="1"/>
</dbReference>
<dbReference type="OrthoDB" id="1093513at2"/>